<evidence type="ECO:0000256" key="2">
    <source>
        <dbReference type="ARBA" id="ARBA00022737"/>
    </source>
</evidence>
<dbReference type="Gene3D" id="2.60.40.10">
    <property type="entry name" value="Immunoglobulins"/>
    <property type="match status" value="2"/>
</dbReference>
<evidence type="ECO:0000256" key="4">
    <source>
        <dbReference type="ARBA" id="ARBA00023319"/>
    </source>
</evidence>
<dbReference type="InterPro" id="IPR003598">
    <property type="entry name" value="Ig_sub2"/>
</dbReference>
<dbReference type="InterPro" id="IPR007110">
    <property type="entry name" value="Ig-like_dom"/>
</dbReference>
<dbReference type="SMART" id="SM00408">
    <property type="entry name" value="IGc2"/>
    <property type="match status" value="2"/>
</dbReference>
<keyword evidence="3" id="KW-1015">Disulfide bond</keyword>
<dbReference type="AlphaFoldDB" id="A0A8T0ES11"/>
<evidence type="ECO:0000256" key="3">
    <source>
        <dbReference type="ARBA" id="ARBA00023157"/>
    </source>
</evidence>
<dbReference type="Proteomes" id="UP000807504">
    <property type="component" value="Unassembled WGS sequence"/>
</dbReference>
<dbReference type="Pfam" id="PF13927">
    <property type="entry name" value="Ig_3"/>
    <property type="match status" value="1"/>
</dbReference>
<dbReference type="InterPro" id="IPR051170">
    <property type="entry name" value="Neural/epithelial_adhesion"/>
</dbReference>
<proteinExistence type="predicted"/>
<reference evidence="7" key="2">
    <citation type="submission" date="2020-06" db="EMBL/GenBank/DDBJ databases">
        <authorList>
            <person name="Sheffer M."/>
        </authorList>
    </citation>
    <scope>NUCLEOTIDE SEQUENCE</scope>
</reference>
<keyword evidence="8" id="KW-1185">Reference proteome</keyword>
<evidence type="ECO:0000256" key="5">
    <source>
        <dbReference type="SAM" id="Phobius"/>
    </source>
</evidence>
<dbReference type="InterPro" id="IPR013783">
    <property type="entry name" value="Ig-like_fold"/>
</dbReference>
<keyword evidence="4" id="KW-0393">Immunoglobulin domain</keyword>
<feature type="domain" description="Ig-like" evidence="6">
    <location>
        <begin position="147"/>
        <end position="238"/>
    </location>
</feature>
<evidence type="ECO:0000313" key="7">
    <source>
        <dbReference type="EMBL" id="KAF8777236.1"/>
    </source>
</evidence>
<dbReference type="InterPro" id="IPR036179">
    <property type="entry name" value="Ig-like_dom_sf"/>
</dbReference>
<reference evidence="7" key="1">
    <citation type="journal article" date="2020" name="bioRxiv">
        <title>Chromosome-level reference genome of the European wasp spider Argiope bruennichi: a resource for studies on range expansion and evolutionary adaptation.</title>
        <authorList>
            <person name="Sheffer M.M."/>
            <person name="Hoppe A."/>
            <person name="Krehenwinkel H."/>
            <person name="Uhl G."/>
            <person name="Kuss A.W."/>
            <person name="Jensen L."/>
            <person name="Jensen C."/>
            <person name="Gillespie R.G."/>
            <person name="Hoff K.J."/>
            <person name="Prost S."/>
        </authorList>
    </citation>
    <scope>NUCLEOTIDE SEQUENCE</scope>
</reference>
<keyword evidence="1" id="KW-0732">Signal</keyword>
<comment type="caution">
    <text evidence="7">The sequence shown here is derived from an EMBL/GenBank/DDBJ whole genome shotgun (WGS) entry which is preliminary data.</text>
</comment>
<dbReference type="EMBL" id="JABXBU010002072">
    <property type="protein sequence ID" value="KAF8777236.1"/>
    <property type="molecule type" value="Genomic_DNA"/>
</dbReference>
<accession>A0A8T0ES11</accession>
<dbReference type="PANTHER" id="PTHR12231:SF218">
    <property type="entry name" value="MICROFIBRILLAR-ASSOCIATED PROTEIN 3-LIKE"/>
    <property type="match status" value="1"/>
</dbReference>
<keyword evidence="5" id="KW-0812">Transmembrane</keyword>
<keyword evidence="5" id="KW-0472">Membrane</keyword>
<keyword evidence="5" id="KW-1133">Transmembrane helix</keyword>
<evidence type="ECO:0000256" key="1">
    <source>
        <dbReference type="ARBA" id="ARBA00022729"/>
    </source>
</evidence>
<evidence type="ECO:0000313" key="8">
    <source>
        <dbReference type="Proteomes" id="UP000807504"/>
    </source>
</evidence>
<protein>
    <submittedName>
        <fullName evidence="7">Lachesin like protein</fullName>
    </submittedName>
</protein>
<feature type="transmembrane region" description="Helical" evidence="5">
    <location>
        <begin position="262"/>
        <end position="281"/>
    </location>
</feature>
<dbReference type="SUPFAM" id="SSF48726">
    <property type="entry name" value="Immunoglobulin"/>
    <property type="match status" value="2"/>
</dbReference>
<dbReference type="SMART" id="SM00409">
    <property type="entry name" value="IG"/>
    <property type="match status" value="2"/>
</dbReference>
<dbReference type="PANTHER" id="PTHR12231">
    <property type="entry name" value="CTX-RELATED TYPE I TRANSMEMBRANE PROTEIN"/>
    <property type="match status" value="1"/>
</dbReference>
<dbReference type="CDD" id="cd00096">
    <property type="entry name" value="Ig"/>
    <property type="match status" value="1"/>
</dbReference>
<evidence type="ECO:0000259" key="6">
    <source>
        <dbReference type="PROSITE" id="PS50835"/>
    </source>
</evidence>
<keyword evidence="2" id="KW-0677">Repeat</keyword>
<dbReference type="PROSITE" id="PS50835">
    <property type="entry name" value="IG_LIKE"/>
    <property type="match status" value="2"/>
</dbReference>
<feature type="domain" description="Ig-like" evidence="6">
    <location>
        <begin position="60"/>
        <end position="143"/>
    </location>
</feature>
<name>A0A8T0ES11_ARGBR</name>
<dbReference type="InterPro" id="IPR003599">
    <property type="entry name" value="Ig_sub"/>
</dbReference>
<sequence length="308" mass="34102">MKCPPKNVQQNNRSMCCSFGIHNSSHSQNPCTLVNQGMSSAQHTTPSYRPPPSDCVLRIPVVRRKRPVATYDLLSCEGSTLHLLCEANVSCSDQGISWRKEGRTFAGRELRLQNVQRRDSGTYLCEVTDYYGRPRLGAQVTVAVQFPPVILVPKPSLSSEQKGDVLECSTEASPSATISWYRDDVPLDADDSGHSISSDTTLCTTRSRLLILLNVSSPSIPHNYTCVASNLHGRSAVTLLLLSATVESSSGDVPPEKRQFNVTGFIVGMLPPLFISFYIILKLGYRSRYAEERGEDDGFREEPFFISY</sequence>
<dbReference type="GO" id="GO:0043005">
    <property type="term" value="C:neuron projection"/>
    <property type="evidence" value="ECO:0007669"/>
    <property type="project" value="TreeGrafter"/>
</dbReference>
<gene>
    <name evidence="7" type="ORF">HNY73_014143</name>
</gene>
<organism evidence="7 8">
    <name type="scientific">Argiope bruennichi</name>
    <name type="common">Wasp spider</name>
    <name type="synonym">Aranea bruennichi</name>
    <dbReference type="NCBI Taxonomy" id="94029"/>
    <lineage>
        <taxon>Eukaryota</taxon>
        <taxon>Metazoa</taxon>
        <taxon>Ecdysozoa</taxon>
        <taxon>Arthropoda</taxon>
        <taxon>Chelicerata</taxon>
        <taxon>Arachnida</taxon>
        <taxon>Araneae</taxon>
        <taxon>Araneomorphae</taxon>
        <taxon>Entelegynae</taxon>
        <taxon>Araneoidea</taxon>
        <taxon>Araneidae</taxon>
        <taxon>Argiope</taxon>
    </lineage>
</organism>